<dbReference type="EC" id="2.7.4.7" evidence="8"/>
<sequence length="308" mass="31238">MSDPTPPVVLTVAGTDSGGAAGTAADLATISHLGAHGACVVTAVTAQDTLGVRAVHPVPVEVVEAQLDAVFDDLPVAAVKTGMLGSPEVVALVARRVAATGVPLVVDPVLVATSGAVLGGAEVVRAYREHLLPVATVATPNTDEARALLSSDDQGQSQTRSRGERDGTGAHDAPELARQLARQLSARGVRVLVTGGESGTDWLALPGAEPLALRHPSVATRHDHGTGCTHSSALATHLAHGRPLGEAAALAAAYVAGQLATSNRWRLGRGRGPVAHTLPGHTLPTHTQSAPQAVTRTPHASIDRGVHA</sequence>
<proteinExistence type="predicted"/>
<dbReference type="RefSeq" id="WP_193637222.1">
    <property type="nucleotide sequence ID" value="NZ_JADCSA010000003.1"/>
</dbReference>
<dbReference type="Gene3D" id="3.40.1190.20">
    <property type="match status" value="1"/>
</dbReference>
<dbReference type="NCBIfam" id="TIGR00097">
    <property type="entry name" value="HMP-P_kinase"/>
    <property type="match status" value="1"/>
</dbReference>
<evidence type="ECO:0000259" key="7">
    <source>
        <dbReference type="Pfam" id="PF08543"/>
    </source>
</evidence>
<dbReference type="InterPro" id="IPR013749">
    <property type="entry name" value="PM/HMP-P_kinase-1"/>
</dbReference>
<feature type="compositionally biased region" description="Low complexity" evidence="6">
    <location>
        <begin position="276"/>
        <end position="287"/>
    </location>
</feature>
<dbReference type="InterPro" id="IPR004399">
    <property type="entry name" value="HMP/HMP-P_kinase_dom"/>
</dbReference>
<name>A0ABR9RQR0_9ACTN</name>
<comment type="function">
    <text evidence="3">Catalyzes the phosphorylation of hydroxymethylpyrimidine phosphate (HMP-P) to HMP-PP, and of HMP to HMP-P.</text>
</comment>
<keyword evidence="8" id="KW-0808">Transferase</keyword>
<dbReference type="CDD" id="cd01169">
    <property type="entry name" value="HMPP_kinase"/>
    <property type="match status" value="1"/>
</dbReference>
<evidence type="ECO:0000256" key="2">
    <source>
        <dbReference type="ARBA" id="ARBA00000565"/>
    </source>
</evidence>
<dbReference type="PANTHER" id="PTHR20858">
    <property type="entry name" value="PHOSPHOMETHYLPYRIMIDINE KINASE"/>
    <property type="match status" value="1"/>
</dbReference>
<evidence type="ECO:0000256" key="1">
    <source>
        <dbReference type="ARBA" id="ARBA00000151"/>
    </source>
</evidence>
<comment type="caution">
    <text evidence="8">The sequence shown here is derived from an EMBL/GenBank/DDBJ whole genome shotgun (WGS) entry which is preliminary data.</text>
</comment>
<evidence type="ECO:0000313" key="9">
    <source>
        <dbReference type="Proteomes" id="UP000756387"/>
    </source>
</evidence>
<dbReference type="GO" id="GO:0008902">
    <property type="term" value="F:hydroxymethylpyrimidine kinase activity"/>
    <property type="evidence" value="ECO:0007669"/>
    <property type="project" value="UniProtKB-EC"/>
</dbReference>
<organism evidence="8 9">
    <name type="scientific">Nocardioides malaquae</name>
    <dbReference type="NCBI Taxonomy" id="2773426"/>
    <lineage>
        <taxon>Bacteria</taxon>
        <taxon>Bacillati</taxon>
        <taxon>Actinomycetota</taxon>
        <taxon>Actinomycetes</taxon>
        <taxon>Propionibacteriales</taxon>
        <taxon>Nocardioidaceae</taxon>
        <taxon>Nocardioides</taxon>
    </lineage>
</organism>
<evidence type="ECO:0000256" key="5">
    <source>
        <dbReference type="ARBA" id="ARBA00022977"/>
    </source>
</evidence>
<evidence type="ECO:0000256" key="6">
    <source>
        <dbReference type="SAM" id="MobiDB-lite"/>
    </source>
</evidence>
<dbReference type="InterPro" id="IPR029056">
    <property type="entry name" value="Ribokinase-like"/>
</dbReference>
<accession>A0ABR9RQR0</accession>
<dbReference type="EC" id="2.7.1.49" evidence="8"/>
<feature type="domain" description="Pyridoxamine kinase/Phosphomethylpyrimidine kinase" evidence="7">
    <location>
        <begin position="16"/>
        <end position="274"/>
    </location>
</feature>
<evidence type="ECO:0000313" key="8">
    <source>
        <dbReference type="EMBL" id="MBE7323908.1"/>
    </source>
</evidence>
<keyword evidence="5" id="KW-0784">Thiamine biosynthesis</keyword>
<reference evidence="8 9" key="1">
    <citation type="submission" date="2020-10" db="EMBL/GenBank/DDBJ databases">
        <title>Nocardioides sp. isolated from sludge.</title>
        <authorList>
            <person name="Zhang X."/>
        </authorList>
    </citation>
    <scope>NUCLEOTIDE SEQUENCE [LARGE SCALE GENOMIC DNA]</scope>
    <source>
        <strain evidence="8 9">Y6</strain>
    </source>
</reference>
<dbReference type="Pfam" id="PF08543">
    <property type="entry name" value="Phos_pyr_kin"/>
    <property type="match status" value="1"/>
</dbReference>
<feature type="compositionally biased region" description="Polar residues" evidence="6">
    <location>
        <begin position="151"/>
        <end position="160"/>
    </location>
</feature>
<keyword evidence="9" id="KW-1185">Reference proteome</keyword>
<evidence type="ECO:0000256" key="3">
    <source>
        <dbReference type="ARBA" id="ARBA00003848"/>
    </source>
</evidence>
<comment type="pathway">
    <text evidence="4">Cofactor biosynthesis; thiamine diphosphate biosynthesis; 4-amino-2-methyl-5-diphosphomethylpyrimidine from 5-amino-1-(5-phospho-D-ribosyl)imidazole: step 3/3.</text>
</comment>
<comment type="catalytic activity">
    <reaction evidence="1">
        <text>4-amino-5-hydroxymethyl-2-methylpyrimidine + ATP = 4-amino-2-methyl-5-(phosphooxymethyl)pyrimidine + ADP + H(+)</text>
        <dbReference type="Rhea" id="RHEA:23096"/>
        <dbReference type="ChEBI" id="CHEBI:15378"/>
        <dbReference type="ChEBI" id="CHEBI:16892"/>
        <dbReference type="ChEBI" id="CHEBI:30616"/>
        <dbReference type="ChEBI" id="CHEBI:58354"/>
        <dbReference type="ChEBI" id="CHEBI:456216"/>
        <dbReference type="EC" id="2.7.1.49"/>
    </reaction>
</comment>
<feature type="region of interest" description="Disordered" evidence="6">
    <location>
        <begin position="274"/>
        <end position="308"/>
    </location>
</feature>
<evidence type="ECO:0000256" key="4">
    <source>
        <dbReference type="ARBA" id="ARBA00004769"/>
    </source>
</evidence>
<feature type="compositionally biased region" description="Basic and acidic residues" evidence="6">
    <location>
        <begin position="161"/>
        <end position="174"/>
    </location>
</feature>
<dbReference type="PANTHER" id="PTHR20858:SF17">
    <property type="entry name" value="HYDROXYMETHYLPYRIMIDINE_PHOSPHOMETHYLPYRIMIDINE KINASE THI20-RELATED"/>
    <property type="match status" value="1"/>
</dbReference>
<feature type="region of interest" description="Disordered" evidence="6">
    <location>
        <begin position="148"/>
        <end position="174"/>
    </location>
</feature>
<comment type="catalytic activity">
    <reaction evidence="2">
        <text>4-amino-2-methyl-5-(phosphooxymethyl)pyrimidine + ATP = 4-amino-2-methyl-5-(diphosphooxymethyl)pyrimidine + ADP</text>
        <dbReference type="Rhea" id="RHEA:19893"/>
        <dbReference type="ChEBI" id="CHEBI:30616"/>
        <dbReference type="ChEBI" id="CHEBI:57841"/>
        <dbReference type="ChEBI" id="CHEBI:58354"/>
        <dbReference type="ChEBI" id="CHEBI:456216"/>
        <dbReference type="EC" id="2.7.4.7"/>
    </reaction>
</comment>
<dbReference type="GO" id="GO:0008972">
    <property type="term" value="F:phosphomethylpyrimidine kinase activity"/>
    <property type="evidence" value="ECO:0007669"/>
    <property type="project" value="UniProtKB-EC"/>
</dbReference>
<dbReference type="SUPFAM" id="SSF53613">
    <property type="entry name" value="Ribokinase-like"/>
    <property type="match status" value="1"/>
</dbReference>
<dbReference type="EMBL" id="JADCSA010000003">
    <property type="protein sequence ID" value="MBE7323908.1"/>
    <property type="molecule type" value="Genomic_DNA"/>
</dbReference>
<gene>
    <name evidence="8" type="primary">thiD</name>
    <name evidence="8" type="ORF">IEQ44_04495</name>
</gene>
<protein>
    <submittedName>
        <fullName evidence="8">Bifunctional hydroxymethylpyrimidine kinase/phosphomethylpyrimidine kinase</fullName>
        <ecNumber evidence="8">2.7.1.49</ecNumber>
        <ecNumber evidence="8">2.7.4.7</ecNumber>
    </submittedName>
</protein>
<keyword evidence="8" id="KW-0418">Kinase</keyword>
<dbReference type="Proteomes" id="UP000756387">
    <property type="component" value="Unassembled WGS sequence"/>
</dbReference>